<feature type="region of interest" description="Disordered" evidence="1">
    <location>
        <begin position="24"/>
        <end position="76"/>
    </location>
</feature>
<proteinExistence type="predicted"/>
<evidence type="ECO:0000313" key="2">
    <source>
        <dbReference type="EMBL" id="WVZ65182.1"/>
    </source>
</evidence>
<protein>
    <submittedName>
        <fullName evidence="2">Uncharacterized protein</fullName>
    </submittedName>
</protein>
<keyword evidence="3" id="KW-1185">Reference proteome</keyword>
<accession>A0AAQ3T343</accession>
<dbReference type="EMBL" id="CP144747">
    <property type="protein sequence ID" value="WVZ65182.1"/>
    <property type="molecule type" value="Genomic_DNA"/>
</dbReference>
<organism evidence="2 3">
    <name type="scientific">Paspalum notatum var. saurae</name>
    <dbReference type="NCBI Taxonomy" id="547442"/>
    <lineage>
        <taxon>Eukaryota</taxon>
        <taxon>Viridiplantae</taxon>
        <taxon>Streptophyta</taxon>
        <taxon>Embryophyta</taxon>
        <taxon>Tracheophyta</taxon>
        <taxon>Spermatophyta</taxon>
        <taxon>Magnoliopsida</taxon>
        <taxon>Liliopsida</taxon>
        <taxon>Poales</taxon>
        <taxon>Poaceae</taxon>
        <taxon>PACMAD clade</taxon>
        <taxon>Panicoideae</taxon>
        <taxon>Andropogonodae</taxon>
        <taxon>Paspaleae</taxon>
        <taxon>Paspalinae</taxon>
        <taxon>Paspalum</taxon>
    </lineage>
</organism>
<evidence type="ECO:0000313" key="3">
    <source>
        <dbReference type="Proteomes" id="UP001341281"/>
    </source>
</evidence>
<dbReference type="Proteomes" id="UP001341281">
    <property type="component" value="Chromosome 03"/>
</dbReference>
<reference evidence="2 3" key="1">
    <citation type="submission" date="2024-02" db="EMBL/GenBank/DDBJ databases">
        <title>High-quality chromosome-scale genome assembly of Pensacola bahiagrass (Paspalum notatum Flugge var. saurae).</title>
        <authorList>
            <person name="Vega J.M."/>
            <person name="Podio M."/>
            <person name="Orjuela J."/>
            <person name="Siena L.A."/>
            <person name="Pessino S.C."/>
            <person name="Combes M.C."/>
            <person name="Mariac C."/>
            <person name="Albertini E."/>
            <person name="Pupilli F."/>
            <person name="Ortiz J.P.A."/>
            <person name="Leblanc O."/>
        </authorList>
    </citation>
    <scope>NUCLEOTIDE SEQUENCE [LARGE SCALE GENOMIC DNA]</scope>
    <source>
        <strain evidence="2">R1</strain>
        <tissue evidence="2">Leaf</tissue>
    </source>
</reference>
<evidence type="ECO:0000256" key="1">
    <source>
        <dbReference type="SAM" id="MobiDB-lite"/>
    </source>
</evidence>
<feature type="compositionally biased region" description="Basic residues" evidence="1">
    <location>
        <begin position="28"/>
        <end position="38"/>
    </location>
</feature>
<dbReference type="AlphaFoldDB" id="A0AAQ3T343"/>
<sequence>MSMIGQPPDTGAGAPGALSTVQLEAARARRGRWARRTALRSTDPPTEPRGSPVASSRPRDGKPGRPHVGAPQDRRMGLTVAVRVLPRAPAVPVAARATYMAPK</sequence>
<name>A0AAQ3T343_PASNO</name>
<gene>
    <name evidence="2" type="ORF">U9M48_014591</name>
</gene>